<feature type="domain" description="Ubiquitin-like" evidence="1">
    <location>
        <begin position="32"/>
        <end position="76"/>
    </location>
</feature>
<evidence type="ECO:0000313" key="2">
    <source>
        <dbReference type="EMBL" id="KMY94960.1"/>
    </source>
</evidence>
<dbReference type="InterPro" id="IPR022617">
    <property type="entry name" value="Rad60/SUMO-like_dom"/>
</dbReference>
<dbReference type="KEGG" id="dsi:Dsimw501_GD28449"/>
<reference evidence="2" key="1">
    <citation type="journal article" date="2013" name="Genome Res.">
        <title>A second-generation assembly of the Drosophila simulans genome provides new insights into patterns of lineage-specific divergence.</title>
        <authorList>
            <person name="Hu T.T."/>
            <person name="Eisen M.B."/>
            <person name="Thornton K.R."/>
            <person name="Andolfatto P."/>
        </authorList>
    </citation>
    <scope>NUCLEOTIDE SEQUENCE [LARGE SCALE GENOMIC DNA]</scope>
    <source>
        <strain evidence="2">W501</strain>
    </source>
</reference>
<evidence type="ECO:0000259" key="1">
    <source>
        <dbReference type="PROSITE" id="PS50053"/>
    </source>
</evidence>
<name>A0A0J9U5R3_DROSI</name>
<dbReference type="AlphaFoldDB" id="A0A0J9U5R3"/>
<dbReference type="CDD" id="cd01763">
    <property type="entry name" value="Ubl_SUMO_like"/>
    <property type="match status" value="1"/>
</dbReference>
<dbReference type="SUPFAM" id="SSF54236">
    <property type="entry name" value="Ubiquitin-like"/>
    <property type="match status" value="1"/>
</dbReference>
<dbReference type="EMBL" id="CM002911">
    <property type="protein sequence ID" value="KMY94960.1"/>
    <property type="molecule type" value="Genomic_DNA"/>
</dbReference>
<reference evidence="2" key="3">
    <citation type="submission" date="2015-04" db="EMBL/GenBank/DDBJ databases">
        <authorList>
            <consortium name="FlyBase"/>
        </authorList>
    </citation>
    <scope>NUCLEOTIDE SEQUENCE</scope>
    <source>
        <strain evidence="2">W501</strain>
    </source>
</reference>
<dbReference type="Gene3D" id="3.10.20.90">
    <property type="entry name" value="Phosphatidylinositol 3-kinase Catalytic Subunit, Chain A, domain 1"/>
    <property type="match status" value="1"/>
</dbReference>
<protein>
    <recommendedName>
        <fullName evidence="1">Ubiquitin-like domain-containing protein</fullName>
    </recommendedName>
</protein>
<dbReference type="InterPro" id="IPR029071">
    <property type="entry name" value="Ubiquitin-like_domsf"/>
</dbReference>
<dbReference type="InterPro" id="IPR000626">
    <property type="entry name" value="Ubiquitin-like_dom"/>
</dbReference>
<dbReference type="OrthoDB" id="442921at2759"/>
<sequence>MANQSKTIWLLSSNLPKLRCHVRTDQPLAALLRQKYAKAFGVATETLILAFDGEKIQEEDTFDSLAMEDNDIIDVVDEC</sequence>
<dbReference type="Proteomes" id="UP000035880">
    <property type="component" value="Chromosome 2R"/>
</dbReference>
<gene>
    <name evidence="2" type="primary">Dsim\GD28449</name>
    <name evidence="2" type="ORF">Dsimw501_GD28449</name>
</gene>
<accession>A0A0J9U5R3</accession>
<dbReference type="Bgee" id="FBgn0269739">
    <property type="expression patterns" value="Expressed in male reproductive system and 2 other cell types or tissues"/>
</dbReference>
<dbReference type="PROSITE" id="PS50053">
    <property type="entry name" value="UBIQUITIN_2"/>
    <property type="match status" value="1"/>
</dbReference>
<organism evidence="2">
    <name type="scientific">Drosophila simulans</name>
    <name type="common">Fruit fly</name>
    <dbReference type="NCBI Taxonomy" id="7240"/>
    <lineage>
        <taxon>Eukaryota</taxon>
        <taxon>Metazoa</taxon>
        <taxon>Ecdysozoa</taxon>
        <taxon>Arthropoda</taxon>
        <taxon>Hexapoda</taxon>
        <taxon>Insecta</taxon>
        <taxon>Pterygota</taxon>
        <taxon>Neoptera</taxon>
        <taxon>Endopterygota</taxon>
        <taxon>Diptera</taxon>
        <taxon>Brachycera</taxon>
        <taxon>Muscomorpha</taxon>
        <taxon>Ephydroidea</taxon>
        <taxon>Drosophilidae</taxon>
        <taxon>Drosophila</taxon>
        <taxon>Sophophora</taxon>
    </lineage>
</organism>
<dbReference type="Pfam" id="PF11976">
    <property type="entry name" value="Rad60-SLD"/>
    <property type="match status" value="1"/>
</dbReference>
<reference evidence="2" key="2">
    <citation type="submission" date="2014-06" db="EMBL/GenBank/DDBJ databases">
        <authorList>
            <person name="Hu T."/>
            <person name="Eisen M.B."/>
            <person name="Thornton K.R."/>
            <person name="Andolfatto P."/>
        </authorList>
    </citation>
    <scope>NUCLEOTIDE SEQUENCE</scope>
    <source>
        <strain evidence="2">W501</strain>
    </source>
</reference>
<proteinExistence type="predicted"/>